<sequence length="53" mass="5760">MHVLISGVLRLLRVGLRRQEFEPLPVPAQFLHQVVDLLGAAVDFAASPLGRGV</sequence>
<gene>
    <name evidence="1" type="ORF">LZ495_34275</name>
</gene>
<evidence type="ECO:0000313" key="2">
    <source>
        <dbReference type="Proteomes" id="UP001165378"/>
    </source>
</evidence>
<protein>
    <submittedName>
        <fullName evidence="1">Uncharacterized protein</fullName>
    </submittedName>
</protein>
<dbReference type="EMBL" id="JAKFHA010000031">
    <property type="protein sequence ID" value="MCF2532258.1"/>
    <property type="molecule type" value="Genomic_DNA"/>
</dbReference>
<reference evidence="1" key="1">
    <citation type="submission" date="2022-01" db="EMBL/GenBank/DDBJ databases">
        <title>Genome-Based Taxonomic Classification of the Phylum Actinobacteria.</title>
        <authorList>
            <person name="Gao Y."/>
        </authorList>
    </citation>
    <scope>NUCLEOTIDE SEQUENCE</scope>
    <source>
        <strain evidence="1">KLBMP 8922</strain>
    </source>
</reference>
<evidence type="ECO:0000313" key="1">
    <source>
        <dbReference type="EMBL" id="MCF2532258.1"/>
    </source>
</evidence>
<keyword evidence="2" id="KW-1185">Reference proteome</keyword>
<accession>A0AA41U2Z3</accession>
<dbReference type="RefSeq" id="WP_235057034.1">
    <property type="nucleotide sequence ID" value="NZ_JAKFHA010000031.1"/>
</dbReference>
<proteinExistence type="predicted"/>
<name>A0AA41U2Z3_9ACTN</name>
<organism evidence="1 2">
    <name type="scientific">Yinghuangia soli</name>
    <dbReference type="NCBI Taxonomy" id="2908204"/>
    <lineage>
        <taxon>Bacteria</taxon>
        <taxon>Bacillati</taxon>
        <taxon>Actinomycetota</taxon>
        <taxon>Actinomycetes</taxon>
        <taxon>Kitasatosporales</taxon>
        <taxon>Streptomycetaceae</taxon>
        <taxon>Yinghuangia</taxon>
    </lineage>
</organism>
<dbReference type="Proteomes" id="UP001165378">
    <property type="component" value="Unassembled WGS sequence"/>
</dbReference>
<dbReference type="AlphaFoldDB" id="A0AA41U2Z3"/>
<comment type="caution">
    <text evidence="1">The sequence shown here is derived from an EMBL/GenBank/DDBJ whole genome shotgun (WGS) entry which is preliminary data.</text>
</comment>